<evidence type="ECO:0000313" key="2">
    <source>
        <dbReference type="EMBL" id="KXS10621.1"/>
    </source>
</evidence>
<dbReference type="Proteomes" id="UP000070544">
    <property type="component" value="Unassembled WGS sequence"/>
</dbReference>
<keyword evidence="3" id="KW-1185">Reference proteome</keyword>
<reference evidence="2 3" key="1">
    <citation type="journal article" date="2015" name="Genome Biol. Evol.">
        <title>Phylogenomic analyses indicate that early fungi evolved digesting cell walls of algal ancestors of land plants.</title>
        <authorList>
            <person name="Chang Y."/>
            <person name="Wang S."/>
            <person name="Sekimoto S."/>
            <person name="Aerts A.L."/>
            <person name="Choi C."/>
            <person name="Clum A."/>
            <person name="LaButti K.M."/>
            <person name="Lindquist E.A."/>
            <person name="Yee Ngan C."/>
            <person name="Ohm R.A."/>
            <person name="Salamov A.A."/>
            <person name="Grigoriev I.V."/>
            <person name="Spatafora J.W."/>
            <person name="Berbee M.L."/>
        </authorList>
    </citation>
    <scope>NUCLEOTIDE SEQUENCE [LARGE SCALE GENOMIC DNA]</scope>
    <source>
        <strain evidence="2 3">JEL478</strain>
    </source>
</reference>
<name>A0A139A1K3_GONPJ</name>
<protein>
    <recommendedName>
        <fullName evidence="4">F-box domain-containing protein</fullName>
    </recommendedName>
</protein>
<dbReference type="CDD" id="cd09917">
    <property type="entry name" value="F-box_SF"/>
    <property type="match status" value="1"/>
</dbReference>
<evidence type="ECO:0000313" key="3">
    <source>
        <dbReference type="Proteomes" id="UP000070544"/>
    </source>
</evidence>
<gene>
    <name evidence="2" type="ORF">M427DRAFT_61841</name>
</gene>
<dbReference type="AlphaFoldDB" id="A0A139A1K3"/>
<feature type="region of interest" description="Disordered" evidence="1">
    <location>
        <begin position="30"/>
        <end position="49"/>
    </location>
</feature>
<dbReference type="EMBL" id="KQ965819">
    <property type="protein sequence ID" value="KXS10621.1"/>
    <property type="molecule type" value="Genomic_DNA"/>
</dbReference>
<evidence type="ECO:0008006" key="4">
    <source>
        <dbReference type="Google" id="ProtNLM"/>
    </source>
</evidence>
<feature type="compositionally biased region" description="Polar residues" evidence="1">
    <location>
        <begin position="37"/>
        <end position="46"/>
    </location>
</feature>
<proteinExistence type="predicted"/>
<sequence length="88" mass="9835">MKLLPLEVQEIIFALCDPTSVWSLSRVSGSSTLSRSNLPPEQSSFSCRHRVSRGPNRFCYERTVGRDPRIVGPIVGRQSLQSVKGKTF</sequence>
<organism evidence="2 3">
    <name type="scientific">Gonapodya prolifera (strain JEL478)</name>
    <name type="common">Monoblepharis prolifera</name>
    <dbReference type="NCBI Taxonomy" id="1344416"/>
    <lineage>
        <taxon>Eukaryota</taxon>
        <taxon>Fungi</taxon>
        <taxon>Fungi incertae sedis</taxon>
        <taxon>Chytridiomycota</taxon>
        <taxon>Chytridiomycota incertae sedis</taxon>
        <taxon>Monoblepharidomycetes</taxon>
        <taxon>Monoblepharidales</taxon>
        <taxon>Gonapodyaceae</taxon>
        <taxon>Gonapodya</taxon>
    </lineage>
</organism>
<evidence type="ECO:0000256" key="1">
    <source>
        <dbReference type="SAM" id="MobiDB-lite"/>
    </source>
</evidence>
<accession>A0A139A1K3</accession>